<sequence length="682" mass="74460">MPHYTTENICNIALVGQSGSGKTTLVEALLHQAGAISSPGKVETGNTVCDSDPLEKEYQHSLSSALVSIEQGSKHINLIDTPGYPDLMGLSLSTLVAVETAAVVINAVSGIELVTRRMLERAAQQKLCRMIIVNKIDIPELNLSQLITDIKASFGDECLPINLPADNGNRVVDCFFNPQGESDLGSVAAAHTQIIDQVVEVDEKLMELYLEQGEELAPEQLHEPFEKALRDGHLIPICFVSARTGAGIRELLAVFTRLMPSPLEGNPRPFLKGEGANATPFTAEPDPNQHVIAHVFKVTADPFVGKLGVFRVHQGTVTKESQLYVGDARKPFKVGHLFKLQGKQQLEIDQGIPGDICAIAKIDAIYFDAVLHDSHDEDQIHIKPLDFPAPMYGLAVATKRQGDEQKIGLTLQKLAAEDPCLILEHNASLNQTVLRGLGEFHLRITLERMLKQYNVEVETQPPKIPYRETISLLAEGHHRHKKQTGGAGQFGEVFLRVEPLPRGTGFEFVNGIVGGVIPSVYIPAIQKGIQQVLDFGAVAGYPLQDIKVTVHDGKYHSVDSKEIAFISAGKKAFLDAISKAKPMVLEPIVKAEITVPDDNMGTITGDLASKRGRIQGTDVRPPNMVCVKAEVPLSELKNYQTELKSVTGGHGFFTMEFSHYEPVPAHIQQQLVAEYKPTEGDE</sequence>
<accession>A0A090AGG7</accession>
<reference evidence="8 9" key="1">
    <citation type="journal article" date="2014" name="ISME J.">
        <title>Ecophysiology of Thioploca ingrica as revealed by the complete genome sequence supplemented with proteomic evidence.</title>
        <authorList>
            <person name="Kojima H."/>
            <person name="Ogura Y."/>
            <person name="Yamamoto N."/>
            <person name="Togashi T."/>
            <person name="Mori H."/>
            <person name="Watanabe T."/>
            <person name="Nemoto F."/>
            <person name="Kurokawa K."/>
            <person name="Hayashi T."/>
            <person name="Fukui M."/>
        </authorList>
    </citation>
    <scope>NUCLEOTIDE SEQUENCE [LARGE SCALE GENOMIC DNA]</scope>
</reference>
<dbReference type="InterPro" id="IPR020568">
    <property type="entry name" value="Ribosomal_Su5_D2-typ_SF"/>
</dbReference>
<dbReference type="NCBIfam" id="NF009381">
    <property type="entry name" value="PRK12740.1-5"/>
    <property type="match status" value="1"/>
</dbReference>
<dbReference type="InterPro" id="IPR047872">
    <property type="entry name" value="EFG_IV"/>
</dbReference>
<dbReference type="InterPro" id="IPR000795">
    <property type="entry name" value="T_Tr_GTP-bd_dom"/>
</dbReference>
<dbReference type="InterPro" id="IPR035647">
    <property type="entry name" value="EFG_III/V"/>
</dbReference>
<evidence type="ECO:0000313" key="9">
    <source>
        <dbReference type="Proteomes" id="UP000031623"/>
    </source>
</evidence>
<dbReference type="GO" id="GO:0032790">
    <property type="term" value="P:ribosome disassembly"/>
    <property type="evidence" value="ECO:0007669"/>
    <property type="project" value="TreeGrafter"/>
</dbReference>
<name>A0A090AGG7_9GAMM</name>
<dbReference type="InterPro" id="IPR053905">
    <property type="entry name" value="EF-G-like_DII"/>
</dbReference>
<dbReference type="OrthoDB" id="9804431at2"/>
<keyword evidence="2" id="KW-0547">Nucleotide-binding</keyword>
<comment type="function">
    <text evidence="6">Catalyzes the GTP-dependent ribosomal translocation step during translation elongation. During this step, the ribosome changes from the pre-translocational (PRE) to the post-translocational (POST) state as the newly formed A-site-bound peptidyl-tRNA and P-site-bound deacylated tRNA move to the P and E sites, respectively. Catalyzes the coordinated movement of the two tRNA molecules, the mRNA and conformational changes in the ribosome.</text>
</comment>
<organism evidence="8 9">
    <name type="scientific">Thioploca ingrica</name>
    <dbReference type="NCBI Taxonomy" id="40754"/>
    <lineage>
        <taxon>Bacteria</taxon>
        <taxon>Pseudomonadati</taxon>
        <taxon>Pseudomonadota</taxon>
        <taxon>Gammaproteobacteria</taxon>
        <taxon>Thiotrichales</taxon>
        <taxon>Thiotrichaceae</taxon>
        <taxon>Thioploca</taxon>
    </lineage>
</organism>
<dbReference type="InterPro" id="IPR027417">
    <property type="entry name" value="P-loop_NTPase"/>
</dbReference>
<dbReference type="InterPro" id="IPR000640">
    <property type="entry name" value="EFG_V-like"/>
</dbReference>
<evidence type="ECO:0000256" key="4">
    <source>
        <dbReference type="ARBA" id="ARBA00022917"/>
    </source>
</evidence>
<dbReference type="EMBL" id="AP014633">
    <property type="protein sequence ID" value="BAP57303.1"/>
    <property type="molecule type" value="Genomic_DNA"/>
</dbReference>
<dbReference type="SMART" id="SM00838">
    <property type="entry name" value="EFG_C"/>
    <property type="match status" value="1"/>
</dbReference>
<dbReference type="Gene3D" id="3.30.70.870">
    <property type="entry name" value="Elongation Factor G (Translational Gtpase), domain 3"/>
    <property type="match status" value="1"/>
</dbReference>
<dbReference type="SUPFAM" id="SSF52540">
    <property type="entry name" value="P-loop containing nucleoside triphosphate hydrolases"/>
    <property type="match status" value="1"/>
</dbReference>
<evidence type="ECO:0000313" key="8">
    <source>
        <dbReference type="EMBL" id="BAP57303.1"/>
    </source>
</evidence>
<feature type="domain" description="Tr-type G" evidence="7">
    <location>
        <begin position="7"/>
        <end position="263"/>
    </location>
</feature>
<evidence type="ECO:0000259" key="7">
    <source>
        <dbReference type="PROSITE" id="PS51722"/>
    </source>
</evidence>
<dbReference type="GO" id="GO:0003746">
    <property type="term" value="F:translation elongation factor activity"/>
    <property type="evidence" value="ECO:0007669"/>
    <property type="project" value="UniProtKB-KW"/>
</dbReference>
<evidence type="ECO:0000256" key="3">
    <source>
        <dbReference type="ARBA" id="ARBA00022768"/>
    </source>
</evidence>
<dbReference type="CDD" id="cd03713">
    <property type="entry name" value="EFG_mtEFG_C"/>
    <property type="match status" value="1"/>
</dbReference>
<dbReference type="PROSITE" id="PS51722">
    <property type="entry name" value="G_TR_2"/>
    <property type="match status" value="1"/>
</dbReference>
<dbReference type="Proteomes" id="UP000031623">
    <property type="component" value="Chromosome"/>
</dbReference>
<dbReference type="KEGG" id="tig:THII_3006"/>
<dbReference type="InterPro" id="IPR014721">
    <property type="entry name" value="Ribsml_uS5_D2-typ_fold_subgr"/>
</dbReference>
<dbReference type="InterPro" id="IPR009000">
    <property type="entry name" value="Transl_B-barrel_sf"/>
</dbReference>
<dbReference type="InterPro" id="IPR041095">
    <property type="entry name" value="EFG_II"/>
</dbReference>
<dbReference type="FunFam" id="3.30.70.240:FF:000001">
    <property type="entry name" value="Elongation factor G"/>
    <property type="match status" value="1"/>
</dbReference>
<dbReference type="Pfam" id="PF14492">
    <property type="entry name" value="EFG_III"/>
    <property type="match status" value="1"/>
</dbReference>
<dbReference type="STRING" id="40754.THII_3006"/>
<dbReference type="Gene3D" id="3.30.230.10">
    <property type="match status" value="1"/>
</dbReference>
<dbReference type="CDD" id="cd01434">
    <property type="entry name" value="EFG_mtEFG1_IV"/>
    <property type="match status" value="1"/>
</dbReference>
<dbReference type="SUPFAM" id="SSF54980">
    <property type="entry name" value="EF-G C-terminal domain-like"/>
    <property type="match status" value="2"/>
</dbReference>
<dbReference type="InterPro" id="IPR035649">
    <property type="entry name" value="EFG_V"/>
</dbReference>
<dbReference type="SUPFAM" id="SSF54211">
    <property type="entry name" value="Ribosomal protein S5 domain 2-like"/>
    <property type="match status" value="1"/>
</dbReference>
<evidence type="ECO:0000256" key="5">
    <source>
        <dbReference type="ARBA" id="ARBA00023134"/>
    </source>
</evidence>
<evidence type="ECO:0000256" key="6">
    <source>
        <dbReference type="ARBA" id="ARBA00024731"/>
    </source>
</evidence>
<dbReference type="FunFam" id="3.30.230.10:FF:000003">
    <property type="entry name" value="Elongation factor G"/>
    <property type="match status" value="1"/>
</dbReference>
<dbReference type="HOGENOM" id="CLU_002794_4_2_6"/>
<dbReference type="GO" id="GO:0005525">
    <property type="term" value="F:GTP binding"/>
    <property type="evidence" value="ECO:0007669"/>
    <property type="project" value="UniProtKB-KW"/>
</dbReference>
<dbReference type="PANTHER" id="PTHR43261:SF6">
    <property type="entry name" value="ELONGATION FACTOR G-LIKE PROTEIN"/>
    <property type="match status" value="1"/>
</dbReference>
<dbReference type="Pfam" id="PF22042">
    <property type="entry name" value="EF-G_D2"/>
    <property type="match status" value="1"/>
</dbReference>
<dbReference type="SUPFAM" id="SSF50447">
    <property type="entry name" value="Translation proteins"/>
    <property type="match status" value="1"/>
</dbReference>
<keyword evidence="5" id="KW-0342">GTP-binding</keyword>
<dbReference type="Gene3D" id="2.40.30.10">
    <property type="entry name" value="Translation factors"/>
    <property type="match status" value="1"/>
</dbReference>
<keyword evidence="3 8" id="KW-0251">Elongation factor</keyword>
<proteinExistence type="predicted"/>
<dbReference type="PANTHER" id="PTHR43261">
    <property type="entry name" value="TRANSLATION ELONGATION FACTOR G-RELATED"/>
    <property type="match status" value="1"/>
</dbReference>
<keyword evidence="9" id="KW-1185">Reference proteome</keyword>
<gene>
    <name evidence="8" type="ORF">THII_3006</name>
</gene>
<dbReference type="GO" id="GO:0003924">
    <property type="term" value="F:GTPase activity"/>
    <property type="evidence" value="ECO:0007669"/>
    <property type="project" value="InterPro"/>
</dbReference>
<dbReference type="GO" id="GO:0097216">
    <property type="term" value="F:guanosine tetraphosphate binding"/>
    <property type="evidence" value="ECO:0007669"/>
    <property type="project" value="UniProtKB-ARBA"/>
</dbReference>
<dbReference type="Gene3D" id="3.30.70.240">
    <property type="match status" value="1"/>
</dbReference>
<dbReference type="Pfam" id="PF03764">
    <property type="entry name" value="EFG_IV"/>
    <property type="match status" value="1"/>
</dbReference>
<evidence type="ECO:0000256" key="2">
    <source>
        <dbReference type="ARBA" id="ARBA00022741"/>
    </source>
</evidence>
<dbReference type="Pfam" id="PF00009">
    <property type="entry name" value="GTP_EFTU"/>
    <property type="match status" value="1"/>
</dbReference>
<keyword evidence="4" id="KW-0648">Protein biosynthesis</keyword>
<dbReference type="AlphaFoldDB" id="A0A090AGG7"/>
<dbReference type="InterPro" id="IPR005517">
    <property type="entry name" value="Transl_elong_EFG/EF2_IV"/>
</dbReference>
<dbReference type="SMART" id="SM00889">
    <property type="entry name" value="EFG_IV"/>
    <property type="match status" value="1"/>
</dbReference>
<dbReference type="CDD" id="cd04170">
    <property type="entry name" value="EF-G_bact"/>
    <property type="match status" value="1"/>
</dbReference>
<dbReference type="Pfam" id="PF00679">
    <property type="entry name" value="EFG_C"/>
    <property type="match status" value="1"/>
</dbReference>
<dbReference type="NCBIfam" id="NF009891">
    <property type="entry name" value="PRK13351.1-1"/>
    <property type="match status" value="1"/>
</dbReference>
<protein>
    <recommendedName>
        <fullName evidence="1">Elongation factor G</fullName>
    </recommendedName>
</protein>
<evidence type="ECO:0000256" key="1">
    <source>
        <dbReference type="ARBA" id="ARBA00017872"/>
    </source>
</evidence>
<dbReference type="Gene3D" id="3.40.50.300">
    <property type="entry name" value="P-loop containing nucleotide triphosphate hydrolases"/>
    <property type="match status" value="1"/>
</dbReference>